<comment type="caution">
    <text evidence="1">The sequence shown here is derived from an EMBL/GenBank/DDBJ whole genome shotgun (WGS) entry which is preliminary data.</text>
</comment>
<organism evidence="1 2">
    <name type="scientific">Lyophyllum shimeji</name>
    <name type="common">Hon-shimeji</name>
    <name type="synonym">Tricholoma shimeji</name>
    <dbReference type="NCBI Taxonomy" id="47721"/>
    <lineage>
        <taxon>Eukaryota</taxon>
        <taxon>Fungi</taxon>
        <taxon>Dikarya</taxon>
        <taxon>Basidiomycota</taxon>
        <taxon>Agaricomycotina</taxon>
        <taxon>Agaricomycetes</taxon>
        <taxon>Agaricomycetidae</taxon>
        <taxon>Agaricales</taxon>
        <taxon>Tricholomatineae</taxon>
        <taxon>Lyophyllaceae</taxon>
        <taxon>Lyophyllum</taxon>
    </lineage>
</organism>
<evidence type="ECO:0000313" key="1">
    <source>
        <dbReference type="EMBL" id="GLB42180.1"/>
    </source>
</evidence>
<proteinExistence type="predicted"/>
<sequence>MYKLVSSSRQPARCKDSCFHDCLFESLWFVRSSDLSKVAVCCLTAMIFNHPETSFLPAKSRLRLPAFHFNAPYIESAARRHEVVGVCLLLWTTHSALSPVTPKSTRSPSTRVGVLGDKILARSRTVYVSTADPASGLRRVIFLEVAAGAQLGMSYEQAPNHHQVGPAIKTAHKRTALPSIMVSLRNCSSAGGLHTMDSSGNNGLALVGGLGLSNDIVPDSFLIASRAHVSIKPSDRGCIVYSAFPTPGQFTTLITKSTALVRRFPDINFAAARQAATSATQTKMQMLEKLNDLDLKSFPLEFDESPTSAVTTLPQLTTPLPPAEDTSWIAYQPSDWILEREAIQPPAAPVMKDLDSFTEGTGKGSFESVIDEAAGDGGDLFNHPDDTNFAALGLLPELDPSLSHAIEMWREEVSGYGLGAPNPGIADLPEDPIEREAIDAAESLLDVINLGSEELEDVVNDPPRRPLYHISLSSAPLTATTPRVMKRARSRSPTSQCSRRIRRARSKSLSSICLSTELTKVPPWRAKNDREKFMPPFD</sequence>
<accession>A0A9P3PSW0</accession>
<evidence type="ECO:0000313" key="2">
    <source>
        <dbReference type="Proteomes" id="UP001063166"/>
    </source>
</evidence>
<gene>
    <name evidence="1" type="ORF">LshimejAT787_1101950</name>
</gene>
<reference evidence="1" key="1">
    <citation type="submission" date="2022-07" db="EMBL/GenBank/DDBJ databases">
        <title>The genome of Lyophyllum shimeji provides insight into the initial evolution of ectomycorrhizal fungal genome.</title>
        <authorList>
            <person name="Kobayashi Y."/>
            <person name="Shibata T."/>
            <person name="Hirakawa H."/>
            <person name="Shigenobu S."/>
            <person name="Nishiyama T."/>
            <person name="Yamada A."/>
            <person name="Hasebe M."/>
            <person name="Kawaguchi M."/>
        </authorList>
    </citation>
    <scope>NUCLEOTIDE SEQUENCE</scope>
    <source>
        <strain evidence="1">AT787</strain>
    </source>
</reference>
<dbReference type="AlphaFoldDB" id="A0A9P3PSW0"/>
<name>A0A9P3PSW0_LYOSH</name>
<dbReference type="OrthoDB" id="2903551at2759"/>
<dbReference type="EMBL" id="BRPK01000011">
    <property type="protein sequence ID" value="GLB42180.1"/>
    <property type="molecule type" value="Genomic_DNA"/>
</dbReference>
<keyword evidence="2" id="KW-1185">Reference proteome</keyword>
<dbReference type="Proteomes" id="UP001063166">
    <property type="component" value="Unassembled WGS sequence"/>
</dbReference>
<protein>
    <submittedName>
        <fullName evidence="1">Uncharacterized protein</fullName>
    </submittedName>
</protein>